<reference evidence="1" key="1">
    <citation type="submission" date="2021-06" db="EMBL/GenBank/DDBJ databases">
        <authorList>
            <person name="Kallberg Y."/>
            <person name="Tangrot J."/>
            <person name="Rosling A."/>
        </authorList>
    </citation>
    <scope>NUCLEOTIDE SEQUENCE</scope>
    <source>
        <strain evidence="1">AU212A</strain>
    </source>
</reference>
<dbReference type="Proteomes" id="UP000789860">
    <property type="component" value="Unassembled WGS sequence"/>
</dbReference>
<proteinExistence type="predicted"/>
<organism evidence="1 2">
    <name type="scientific">Scutellospora calospora</name>
    <dbReference type="NCBI Taxonomy" id="85575"/>
    <lineage>
        <taxon>Eukaryota</taxon>
        <taxon>Fungi</taxon>
        <taxon>Fungi incertae sedis</taxon>
        <taxon>Mucoromycota</taxon>
        <taxon>Glomeromycotina</taxon>
        <taxon>Glomeromycetes</taxon>
        <taxon>Diversisporales</taxon>
        <taxon>Gigasporaceae</taxon>
        <taxon>Scutellospora</taxon>
    </lineage>
</organism>
<sequence>KSNNSDLEELKFKIEREAFQDIIILDDDENLNDGKTYYYFKWVTENLIKSENNSMKEYDYIVKTDDDSFINLKNLALNLRPFPQYTENLYYGHMITINSGSELKQYATGMIAVLSTRYAKTIGNLKFSKKILKNHAEDVWLAWALMVNGMNDNWISERCLIYDDPRLIRYEPSKGKSIFPQTVTIHNLKEDWKWNDIIEYFYSVEN</sequence>
<evidence type="ECO:0000313" key="1">
    <source>
        <dbReference type="EMBL" id="CAG8606561.1"/>
    </source>
</evidence>
<protein>
    <submittedName>
        <fullName evidence="1">11564_t:CDS:1</fullName>
    </submittedName>
</protein>
<accession>A0ACA9MYJ9</accession>
<feature type="non-terminal residue" evidence="1">
    <location>
        <position position="1"/>
    </location>
</feature>
<dbReference type="EMBL" id="CAJVPM010015241">
    <property type="protein sequence ID" value="CAG8606561.1"/>
    <property type="molecule type" value="Genomic_DNA"/>
</dbReference>
<name>A0ACA9MYJ9_9GLOM</name>
<keyword evidence="2" id="KW-1185">Reference proteome</keyword>
<comment type="caution">
    <text evidence="1">The sequence shown here is derived from an EMBL/GenBank/DDBJ whole genome shotgun (WGS) entry which is preliminary data.</text>
</comment>
<gene>
    <name evidence="1" type="ORF">SCALOS_LOCUS7121</name>
</gene>
<evidence type="ECO:0000313" key="2">
    <source>
        <dbReference type="Proteomes" id="UP000789860"/>
    </source>
</evidence>